<proteinExistence type="predicted"/>
<dbReference type="CDD" id="cd19100">
    <property type="entry name" value="AKR_unchar"/>
    <property type="match status" value="1"/>
</dbReference>
<keyword evidence="3" id="KW-0411">Iron-sulfur</keyword>
<protein>
    <submittedName>
        <fullName evidence="5">Aldo/keto reductase</fullName>
    </submittedName>
</protein>
<dbReference type="InterPro" id="IPR036812">
    <property type="entry name" value="NAD(P)_OxRdtase_dom_sf"/>
</dbReference>
<dbReference type="GO" id="GO:0051536">
    <property type="term" value="F:iron-sulfur cluster binding"/>
    <property type="evidence" value="ECO:0007669"/>
    <property type="project" value="UniProtKB-KW"/>
</dbReference>
<gene>
    <name evidence="5" type="ORF">IAC58_01455</name>
</gene>
<dbReference type="GO" id="GO:0046872">
    <property type="term" value="F:metal ion binding"/>
    <property type="evidence" value="ECO:0007669"/>
    <property type="project" value="UniProtKB-KW"/>
</dbReference>
<evidence type="ECO:0000256" key="1">
    <source>
        <dbReference type="ARBA" id="ARBA00022723"/>
    </source>
</evidence>
<dbReference type="InterPro" id="IPR023210">
    <property type="entry name" value="NADP_OxRdtase_dom"/>
</dbReference>
<feature type="domain" description="4Fe-4S ferredoxin-type" evidence="4">
    <location>
        <begin position="328"/>
        <end position="357"/>
    </location>
</feature>
<evidence type="ECO:0000256" key="2">
    <source>
        <dbReference type="ARBA" id="ARBA00023004"/>
    </source>
</evidence>
<evidence type="ECO:0000256" key="3">
    <source>
        <dbReference type="ARBA" id="ARBA00023014"/>
    </source>
</evidence>
<dbReference type="PROSITE" id="PS51379">
    <property type="entry name" value="4FE4S_FER_2"/>
    <property type="match status" value="1"/>
</dbReference>
<comment type="caution">
    <text evidence="5">The sequence shown here is derived from an EMBL/GenBank/DDBJ whole genome shotgun (WGS) entry which is preliminary data.</text>
</comment>
<dbReference type="Proteomes" id="UP000823613">
    <property type="component" value="Unassembled WGS sequence"/>
</dbReference>
<evidence type="ECO:0000259" key="4">
    <source>
        <dbReference type="PROSITE" id="PS51379"/>
    </source>
</evidence>
<evidence type="ECO:0000313" key="5">
    <source>
        <dbReference type="EMBL" id="MBO8427209.1"/>
    </source>
</evidence>
<dbReference type="PROSITE" id="PS00198">
    <property type="entry name" value="4FE4S_FER_1"/>
    <property type="match status" value="1"/>
</dbReference>
<evidence type="ECO:0000313" key="6">
    <source>
        <dbReference type="Proteomes" id="UP000823613"/>
    </source>
</evidence>
<dbReference type="SUPFAM" id="SSF46548">
    <property type="entry name" value="alpha-helical ferredoxin"/>
    <property type="match status" value="1"/>
</dbReference>
<organism evidence="5 6">
    <name type="scientific">Candidatus Onthovivens merdipullorum</name>
    <dbReference type="NCBI Taxonomy" id="2840889"/>
    <lineage>
        <taxon>Bacteria</taxon>
        <taxon>Bacillati</taxon>
        <taxon>Bacillota</taxon>
        <taxon>Bacilli</taxon>
        <taxon>Bacillales</taxon>
        <taxon>Candidatus Onthovivens</taxon>
    </lineage>
</organism>
<name>A0A9D9DGI1_9BACL</name>
<dbReference type="PANTHER" id="PTHR43312">
    <property type="entry name" value="D-THREO-ALDOSE 1-DEHYDROGENASE"/>
    <property type="match status" value="1"/>
</dbReference>
<dbReference type="InterPro" id="IPR053135">
    <property type="entry name" value="AKR2_Oxidoreductase"/>
</dbReference>
<dbReference type="Gene3D" id="3.20.20.100">
    <property type="entry name" value="NADP-dependent oxidoreductase domain"/>
    <property type="match status" value="1"/>
</dbReference>
<dbReference type="EMBL" id="JADIMY010000028">
    <property type="protein sequence ID" value="MBO8427209.1"/>
    <property type="molecule type" value="Genomic_DNA"/>
</dbReference>
<dbReference type="AlphaFoldDB" id="A0A9D9DGI1"/>
<dbReference type="InterPro" id="IPR017896">
    <property type="entry name" value="4Fe4S_Fe-S-bd"/>
</dbReference>
<dbReference type="InterPro" id="IPR017900">
    <property type="entry name" value="4Fe4S_Fe_S_CS"/>
</dbReference>
<keyword evidence="1" id="KW-0479">Metal-binding</keyword>
<reference evidence="5" key="1">
    <citation type="submission" date="2020-10" db="EMBL/GenBank/DDBJ databases">
        <authorList>
            <person name="Gilroy R."/>
        </authorList>
    </citation>
    <scope>NUCLEOTIDE SEQUENCE</scope>
    <source>
        <strain evidence="5">11159</strain>
    </source>
</reference>
<dbReference type="PANTHER" id="PTHR43312:SF1">
    <property type="entry name" value="NADP-DEPENDENT OXIDOREDUCTASE DOMAIN-CONTAINING PROTEIN"/>
    <property type="match status" value="1"/>
</dbReference>
<keyword evidence="2" id="KW-0408">Iron</keyword>
<reference evidence="5" key="2">
    <citation type="journal article" date="2021" name="PeerJ">
        <title>Extensive microbial diversity within the chicken gut microbiome revealed by metagenomics and culture.</title>
        <authorList>
            <person name="Gilroy R."/>
            <person name="Ravi A."/>
            <person name="Getino M."/>
            <person name="Pursley I."/>
            <person name="Horton D.L."/>
            <person name="Alikhan N.F."/>
            <person name="Baker D."/>
            <person name="Gharbi K."/>
            <person name="Hall N."/>
            <person name="Watson M."/>
            <person name="Adriaenssens E.M."/>
            <person name="Foster-Nyarko E."/>
            <person name="Jarju S."/>
            <person name="Secka A."/>
            <person name="Antonio M."/>
            <person name="Oren A."/>
            <person name="Chaudhuri R.R."/>
            <person name="La Ragione R."/>
            <person name="Hildebrand F."/>
            <person name="Pallen M.J."/>
        </authorList>
    </citation>
    <scope>NUCLEOTIDE SEQUENCE</scope>
    <source>
        <strain evidence="5">11159</strain>
    </source>
</reference>
<accession>A0A9D9DGI1</accession>
<sequence length="368" mass="41507">MKYRKLIKGNELISEIGLGSGSLFNAPKDEIIKTIKTAIDNGINFFDLCAGGFSLYEPFGEAIKGYRDKIYFQLHFGAVYKDNGEYGWSRDLNLIKKTINKELELIGTDYIDFGFLHCIDDLDDYNDIISNGILDYIIELKNKGIVHHIGFSSHTPQVASKLIDTNLIDLMMFSINPAYDYEKGDEYGIGSFKERSELFSKCEAKGVNISVMKPFNGGQLLSKDLSPFKESLTKNQCLAYCLDRPGVISVVPGVRGIKDLEELLTYESATKEEKDYSIISSFTSNKLLGNCVYCNHCEPCPKGLDIGLINKYYDLALIGDDIAKNHYYKLSINANDCISCGHCNKRCPFKVDQVKKMLEIKDYFNLNK</sequence>
<dbReference type="Pfam" id="PF00248">
    <property type="entry name" value="Aldo_ket_red"/>
    <property type="match status" value="1"/>
</dbReference>
<dbReference type="SUPFAM" id="SSF51430">
    <property type="entry name" value="NAD(P)-linked oxidoreductase"/>
    <property type="match status" value="1"/>
</dbReference>